<dbReference type="Gene3D" id="3.40.640.10">
    <property type="entry name" value="Type I PLP-dependent aspartate aminotransferase-like (Major domain)"/>
    <property type="match status" value="1"/>
</dbReference>
<feature type="compositionally biased region" description="Low complexity" evidence="1">
    <location>
        <begin position="65"/>
        <end position="102"/>
    </location>
</feature>
<feature type="chain" id="PRO_5043478736" evidence="2">
    <location>
        <begin position="27"/>
        <end position="122"/>
    </location>
</feature>
<dbReference type="OrthoDB" id="1732682at2759"/>
<feature type="signal peptide" evidence="2">
    <location>
        <begin position="1"/>
        <end position="26"/>
    </location>
</feature>
<evidence type="ECO:0000256" key="2">
    <source>
        <dbReference type="SAM" id="SignalP"/>
    </source>
</evidence>
<feature type="region of interest" description="Disordered" evidence="1">
    <location>
        <begin position="50"/>
        <end position="122"/>
    </location>
</feature>
<name>A0A4Q9N8J2_9APHY</name>
<reference evidence="3" key="1">
    <citation type="submission" date="2019-01" db="EMBL/GenBank/DDBJ databases">
        <title>Draft genome sequences of three monokaryotic isolates of the white-rot basidiomycete fungus Dichomitus squalens.</title>
        <authorList>
            <consortium name="DOE Joint Genome Institute"/>
            <person name="Lopez S.C."/>
            <person name="Andreopoulos B."/>
            <person name="Pangilinan J."/>
            <person name="Lipzen A."/>
            <person name="Riley R."/>
            <person name="Ahrendt S."/>
            <person name="Ng V."/>
            <person name="Barry K."/>
            <person name="Daum C."/>
            <person name="Grigoriev I.V."/>
            <person name="Hilden K.S."/>
            <person name="Makela M.R."/>
            <person name="de Vries R.P."/>
        </authorList>
    </citation>
    <scope>NUCLEOTIDE SEQUENCE [LARGE SCALE GENOMIC DNA]</scope>
    <source>
        <strain evidence="3">OM18370.1</strain>
    </source>
</reference>
<keyword evidence="2" id="KW-0732">Signal</keyword>
<sequence>MHNITGVLIPISQFLLYMATLAQISGVPLPYHLTKSDDWSTSLDEIHAAPCKARRYTAPTPSPAPSSSSTRTSPPARSSTSARWRASSVYAKSTPSSSSPTRSTRRARTAQTRTASDPSSKS</sequence>
<dbReference type="InterPro" id="IPR015421">
    <property type="entry name" value="PyrdxlP-dep_Trfase_major"/>
</dbReference>
<dbReference type="AlphaFoldDB" id="A0A4Q9N8J2"/>
<organism evidence="3">
    <name type="scientific">Dichomitus squalens</name>
    <dbReference type="NCBI Taxonomy" id="114155"/>
    <lineage>
        <taxon>Eukaryota</taxon>
        <taxon>Fungi</taxon>
        <taxon>Dikarya</taxon>
        <taxon>Basidiomycota</taxon>
        <taxon>Agaricomycotina</taxon>
        <taxon>Agaricomycetes</taxon>
        <taxon>Polyporales</taxon>
        <taxon>Polyporaceae</taxon>
        <taxon>Dichomitus</taxon>
    </lineage>
</organism>
<accession>A0A4Q9N8J2</accession>
<dbReference type="Proteomes" id="UP000292957">
    <property type="component" value="Unassembled WGS sequence"/>
</dbReference>
<proteinExistence type="predicted"/>
<dbReference type="EMBL" id="ML143742">
    <property type="protein sequence ID" value="TBU21110.1"/>
    <property type="molecule type" value="Genomic_DNA"/>
</dbReference>
<evidence type="ECO:0000256" key="1">
    <source>
        <dbReference type="SAM" id="MobiDB-lite"/>
    </source>
</evidence>
<gene>
    <name evidence="3" type="ORF">BD311DRAFT_838759</name>
</gene>
<protein>
    <submittedName>
        <fullName evidence="3">Uncharacterized protein</fullName>
    </submittedName>
</protein>
<evidence type="ECO:0000313" key="3">
    <source>
        <dbReference type="EMBL" id="TBU21110.1"/>
    </source>
</evidence>